<reference evidence="2 3" key="1">
    <citation type="submission" date="2022-04" db="EMBL/GenBank/DDBJ databases">
        <authorList>
            <person name="Huq M.A."/>
        </authorList>
    </citation>
    <scope>NUCLEOTIDE SEQUENCE [LARGE SCALE GENOMIC DNA]</scope>
    <source>
        <strain evidence="2 3">MAH-33</strain>
    </source>
</reference>
<feature type="region of interest" description="Disordered" evidence="1">
    <location>
        <begin position="44"/>
        <end position="84"/>
    </location>
</feature>
<evidence type="ECO:0008006" key="4">
    <source>
        <dbReference type="Google" id="ProtNLM"/>
    </source>
</evidence>
<comment type="caution">
    <text evidence="2">The sequence shown here is derived from an EMBL/GenBank/DDBJ whole genome shotgun (WGS) entry which is preliminary data.</text>
</comment>
<dbReference type="EMBL" id="JALKHS010000006">
    <property type="protein sequence ID" value="MCK0531478.1"/>
    <property type="molecule type" value="Genomic_DNA"/>
</dbReference>
<dbReference type="RefSeq" id="WP_247231096.1">
    <property type="nucleotide sequence ID" value="NZ_JALKHS010000006.1"/>
</dbReference>
<name>A0ABT0DWH8_9SPHN</name>
<evidence type="ECO:0000313" key="2">
    <source>
        <dbReference type="EMBL" id="MCK0531478.1"/>
    </source>
</evidence>
<sequence>MIDHAAIRTQAQRSLEASHLVVERAIAILKQPRLSELRTCPLSAHRTGASGDKSPLSKSPFDPSGSAVEAGRPANSSTPGAGCTCPVCTSDLADIAPCERENEL</sequence>
<gene>
    <name evidence="2" type="ORF">MU848_07760</name>
</gene>
<organism evidence="2 3">
    <name type="scientific">Sphingobium agri</name>
    <dbReference type="NCBI Taxonomy" id="2933566"/>
    <lineage>
        <taxon>Bacteria</taxon>
        <taxon>Pseudomonadati</taxon>
        <taxon>Pseudomonadota</taxon>
        <taxon>Alphaproteobacteria</taxon>
        <taxon>Sphingomonadales</taxon>
        <taxon>Sphingomonadaceae</taxon>
        <taxon>Sphingobium</taxon>
    </lineage>
</organism>
<keyword evidence="3" id="KW-1185">Reference proteome</keyword>
<proteinExistence type="predicted"/>
<accession>A0ABT0DWH8</accession>
<protein>
    <recommendedName>
        <fullName evidence="4">Transposase</fullName>
    </recommendedName>
</protein>
<dbReference type="Proteomes" id="UP001203512">
    <property type="component" value="Unassembled WGS sequence"/>
</dbReference>
<evidence type="ECO:0000256" key="1">
    <source>
        <dbReference type="SAM" id="MobiDB-lite"/>
    </source>
</evidence>
<evidence type="ECO:0000313" key="3">
    <source>
        <dbReference type="Proteomes" id="UP001203512"/>
    </source>
</evidence>